<evidence type="ECO:0000313" key="9">
    <source>
        <dbReference type="Proteomes" id="UP000001508"/>
    </source>
</evidence>
<feature type="transmembrane region" description="Helical" evidence="6">
    <location>
        <begin position="20"/>
        <end position="39"/>
    </location>
</feature>
<gene>
    <name evidence="8" type="ordered locus">DaAHT2_1141</name>
</gene>
<feature type="transmembrane region" description="Helical" evidence="6">
    <location>
        <begin position="313"/>
        <end position="339"/>
    </location>
</feature>
<dbReference type="PANTHER" id="PTHR30294:SF38">
    <property type="entry name" value="TRANSPORT PERMEASE PROTEIN"/>
    <property type="match status" value="1"/>
</dbReference>
<evidence type="ECO:0000256" key="5">
    <source>
        <dbReference type="ARBA" id="ARBA00023136"/>
    </source>
</evidence>
<accession>D6Z2R4</accession>
<keyword evidence="2" id="KW-1003">Cell membrane</keyword>
<sequence length="434" mass="47883">MSRILTVTWKELLLLLRDHAGLLSLFLLPAALVLVITLVQQNVMELTGERAGTMIFIDRDQGELGPELQVLLREHRGLELVVWPEERVAEAQAAVTAGEYSGLLILPAGIDADLQHRLQRLAAAASDREAEDHDGRQEEGIAPALELQIFFDPALLPGFRQELATVVRLAMARVELEWKLELLVETIRSRLEQLGIPGEFLRQETFGVETLPEELLRLREQAKSGDDRRRPGVVQQNVPAWALFGMFFTVLPLGGGLFWERRSGVWLRFRSMPLAVVSLLGGKMLAYLLVGLLQFALIYLIGNRLFPLLGLPAFTAAGVFWEVGLVVLVVSLAACGYGLMLGSACSSYEQVTMFGSISIVLAAALGGIMVPVHAMPEFMQQLAVASPLNWGLTAFHELLVRGHGLAGAAIWLFWLLLFGLINLLVAWRLTACRE</sequence>
<feature type="transmembrane region" description="Helical" evidence="6">
    <location>
        <begin position="238"/>
        <end position="259"/>
    </location>
</feature>
<organism evidence="8 9">
    <name type="scientific">Desulfurivibrio alkaliphilus (strain DSM 19089 / UNIQEM U267 / AHT2)</name>
    <dbReference type="NCBI Taxonomy" id="589865"/>
    <lineage>
        <taxon>Bacteria</taxon>
        <taxon>Pseudomonadati</taxon>
        <taxon>Thermodesulfobacteriota</taxon>
        <taxon>Desulfobulbia</taxon>
        <taxon>Desulfobulbales</taxon>
        <taxon>Desulfobulbaceae</taxon>
        <taxon>Desulfurivibrio</taxon>
    </lineage>
</organism>
<protein>
    <submittedName>
        <fullName evidence="8">ABC-2 type transporter</fullName>
    </submittedName>
</protein>
<feature type="transmembrane region" description="Helical" evidence="6">
    <location>
        <begin position="405"/>
        <end position="427"/>
    </location>
</feature>
<keyword evidence="3 6" id="KW-0812">Transmembrane</keyword>
<keyword evidence="5 6" id="KW-0472">Membrane</keyword>
<feature type="transmembrane region" description="Helical" evidence="6">
    <location>
        <begin position="351"/>
        <end position="372"/>
    </location>
</feature>
<dbReference type="RefSeq" id="WP_013163368.1">
    <property type="nucleotide sequence ID" value="NC_014216.1"/>
</dbReference>
<dbReference type="InParanoid" id="D6Z2R4"/>
<evidence type="ECO:0000256" key="6">
    <source>
        <dbReference type="SAM" id="Phobius"/>
    </source>
</evidence>
<dbReference type="Proteomes" id="UP000001508">
    <property type="component" value="Chromosome"/>
</dbReference>
<comment type="subcellular location">
    <subcellularLocation>
        <location evidence="1">Cell membrane</location>
        <topology evidence="1">Multi-pass membrane protein</topology>
    </subcellularLocation>
</comment>
<dbReference type="OrthoDB" id="266913at2"/>
<dbReference type="InterPro" id="IPR051449">
    <property type="entry name" value="ABC-2_transporter_component"/>
</dbReference>
<keyword evidence="9" id="KW-1185">Reference proteome</keyword>
<dbReference type="KEGG" id="dak:DaAHT2_1141"/>
<dbReference type="STRING" id="589865.DaAHT2_1141"/>
<feature type="domain" description="ABC-2 type transporter transmembrane" evidence="7">
    <location>
        <begin position="22"/>
        <end position="427"/>
    </location>
</feature>
<proteinExistence type="predicted"/>
<keyword evidence="4 6" id="KW-1133">Transmembrane helix</keyword>
<dbReference type="Pfam" id="PF12698">
    <property type="entry name" value="ABC2_membrane_3"/>
    <property type="match status" value="1"/>
</dbReference>
<evidence type="ECO:0000256" key="2">
    <source>
        <dbReference type="ARBA" id="ARBA00022475"/>
    </source>
</evidence>
<reference evidence="9" key="1">
    <citation type="submission" date="2010-02" db="EMBL/GenBank/DDBJ databases">
        <title>Complete sequence of Desulfurivibrio alkaliphilus AHT2.</title>
        <authorList>
            <consortium name="US DOE Joint Genome Institute"/>
            <person name="Pitluck S."/>
            <person name="Chertkov O."/>
            <person name="Detter J.C."/>
            <person name="Han C."/>
            <person name="Tapia R."/>
            <person name="Larimer F."/>
            <person name="Land M."/>
            <person name="Hauser L."/>
            <person name="Kyrpides N."/>
            <person name="Mikhailova N."/>
            <person name="Sorokin D.Y."/>
            <person name="Muyzer G."/>
            <person name="Woyke T."/>
        </authorList>
    </citation>
    <scope>NUCLEOTIDE SEQUENCE [LARGE SCALE GENOMIC DNA]</scope>
    <source>
        <strain evidence="9">DSM 19089 / UNIQEM U267 / AHT2</strain>
    </source>
</reference>
<dbReference type="AlphaFoldDB" id="D6Z2R4"/>
<dbReference type="GO" id="GO:0140359">
    <property type="term" value="F:ABC-type transporter activity"/>
    <property type="evidence" value="ECO:0007669"/>
    <property type="project" value="InterPro"/>
</dbReference>
<dbReference type="EMBL" id="CP001940">
    <property type="protein sequence ID" value="ADH85839.1"/>
    <property type="molecule type" value="Genomic_DNA"/>
</dbReference>
<evidence type="ECO:0000256" key="1">
    <source>
        <dbReference type="ARBA" id="ARBA00004651"/>
    </source>
</evidence>
<dbReference type="PANTHER" id="PTHR30294">
    <property type="entry name" value="MEMBRANE COMPONENT OF ABC TRANSPORTER YHHJ-RELATED"/>
    <property type="match status" value="1"/>
</dbReference>
<evidence type="ECO:0000259" key="7">
    <source>
        <dbReference type="Pfam" id="PF12698"/>
    </source>
</evidence>
<evidence type="ECO:0000256" key="4">
    <source>
        <dbReference type="ARBA" id="ARBA00022989"/>
    </source>
</evidence>
<dbReference type="HOGENOM" id="CLU_039483_0_1_7"/>
<evidence type="ECO:0000256" key="3">
    <source>
        <dbReference type="ARBA" id="ARBA00022692"/>
    </source>
</evidence>
<dbReference type="GO" id="GO:0005886">
    <property type="term" value="C:plasma membrane"/>
    <property type="evidence" value="ECO:0007669"/>
    <property type="project" value="UniProtKB-SubCell"/>
</dbReference>
<name>D6Z2R4_DESAT</name>
<evidence type="ECO:0000313" key="8">
    <source>
        <dbReference type="EMBL" id="ADH85839.1"/>
    </source>
</evidence>
<feature type="transmembrane region" description="Helical" evidence="6">
    <location>
        <begin position="280"/>
        <end position="301"/>
    </location>
</feature>
<dbReference type="eggNOG" id="COG0842">
    <property type="taxonomic scope" value="Bacteria"/>
</dbReference>
<dbReference type="InterPro" id="IPR013525">
    <property type="entry name" value="ABC2_TM"/>
</dbReference>